<sequence length="175" mass="19510">MNPTFTYNLINYGTDSGSYMLDAMNLISTIGAVPLNVFPLFVHGPYGDPDNYAWLWPNDTQWRSAPYNRGVDGMASPVGYPWDIYMLDLMNSTQFTYLKGLLAYGYVAYTGINVYDEFYGFNSTHNVYALNQTRGNYEGGHAVTIVGYDDTIQTPDGQGALLLLNSWGESWGDNG</sequence>
<organism evidence="2 3">
    <name type="scientific">Thermococcus piezophilus</name>
    <dbReference type="NCBI Taxonomy" id="1712654"/>
    <lineage>
        <taxon>Archaea</taxon>
        <taxon>Methanobacteriati</taxon>
        <taxon>Methanobacteriota</taxon>
        <taxon>Thermococci</taxon>
        <taxon>Thermococcales</taxon>
        <taxon>Thermococcaceae</taxon>
        <taxon>Thermococcus</taxon>
    </lineage>
</organism>
<dbReference type="PROSITE" id="PS00639">
    <property type="entry name" value="THIOL_PROTEASE_HIS"/>
    <property type="match status" value="1"/>
</dbReference>
<feature type="domain" description="Peptidase C1A papain C-terminal" evidence="1">
    <location>
        <begin position="110"/>
        <end position="175"/>
    </location>
</feature>
<protein>
    <recommendedName>
        <fullName evidence="1">Peptidase C1A papain C-terminal domain-containing protein</fullName>
    </recommendedName>
</protein>
<reference evidence="3" key="1">
    <citation type="journal article" date="2016" name="Syst. Appl. Microbiol.">
        <title>Thermococcus piezophilus sp. nov., a novel hyperthermophilic and piezophilic archaeon with a broad pressure range for growth, isolated from a deepest hydrothermal vent at the Mid-Cayman Rise.</title>
        <authorList>
            <person name="Dalmasso C."/>
            <person name="Oger P."/>
            <person name="Selva G."/>
            <person name="Courtine D."/>
            <person name="L'Haridon S."/>
            <person name="Garlaschelli A."/>
            <person name="Roussel E."/>
            <person name="Miyazaki J."/>
            <person name="Reveillaud J."/>
            <person name="Jebbar M."/>
            <person name="Takai K."/>
            <person name="Maignien L."/>
            <person name="Alain K."/>
        </authorList>
    </citation>
    <scope>NUCLEOTIDE SEQUENCE [LARGE SCALE GENOMIC DNA]</scope>
    <source>
        <strain evidence="3">CDGS</strain>
    </source>
</reference>
<dbReference type="Gene3D" id="3.90.70.10">
    <property type="entry name" value="Cysteine proteinases"/>
    <property type="match status" value="1"/>
</dbReference>
<name>A0A172WFQ2_9EURY</name>
<dbReference type="Pfam" id="PF00112">
    <property type="entry name" value="Peptidase_C1"/>
    <property type="match status" value="1"/>
</dbReference>
<dbReference type="EMBL" id="CP015520">
    <property type="protein sequence ID" value="ANF22262.1"/>
    <property type="molecule type" value="Genomic_DNA"/>
</dbReference>
<proteinExistence type="predicted"/>
<evidence type="ECO:0000313" key="2">
    <source>
        <dbReference type="EMBL" id="ANF22262.1"/>
    </source>
</evidence>
<dbReference type="GO" id="GO:0008234">
    <property type="term" value="F:cysteine-type peptidase activity"/>
    <property type="evidence" value="ECO:0007669"/>
    <property type="project" value="InterPro"/>
</dbReference>
<dbReference type="InterPro" id="IPR000668">
    <property type="entry name" value="Peptidase_C1A_C"/>
</dbReference>
<keyword evidence="3" id="KW-1185">Reference proteome</keyword>
<dbReference type="GO" id="GO:0006508">
    <property type="term" value="P:proteolysis"/>
    <property type="evidence" value="ECO:0007669"/>
    <property type="project" value="InterPro"/>
</dbReference>
<accession>A0A172WFQ2</accession>
<dbReference type="InterPro" id="IPR038765">
    <property type="entry name" value="Papain-like_cys_pep_sf"/>
</dbReference>
<dbReference type="Proteomes" id="UP000076969">
    <property type="component" value="Chromosome"/>
</dbReference>
<gene>
    <name evidence="2" type="ORF">A7C91_02995</name>
</gene>
<dbReference type="STRING" id="1712654.A7C91_02995"/>
<dbReference type="InterPro" id="IPR025660">
    <property type="entry name" value="Pept_his_AS"/>
</dbReference>
<dbReference type="KEGG" id="tpie:A7C91_02995"/>
<dbReference type="SUPFAM" id="SSF54001">
    <property type="entry name" value="Cysteine proteinases"/>
    <property type="match status" value="1"/>
</dbReference>
<evidence type="ECO:0000259" key="1">
    <source>
        <dbReference type="Pfam" id="PF00112"/>
    </source>
</evidence>
<evidence type="ECO:0000313" key="3">
    <source>
        <dbReference type="Proteomes" id="UP000076969"/>
    </source>
</evidence>
<dbReference type="AlphaFoldDB" id="A0A172WFQ2"/>